<dbReference type="EMBL" id="AP023359">
    <property type="protein sequence ID" value="BCJ67981.1"/>
    <property type="molecule type" value="Genomic_DNA"/>
</dbReference>
<dbReference type="RefSeq" id="WP_212817235.1">
    <property type="nucleotide sequence ID" value="NZ_AP023359.1"/>
</dbReference>
<dbReference type="InterPro" id="IPR004360">
    <property type="entry name" value="Glyas_Fos-R_dOase_dom"/>
</dbReference>
<dbReference type="PROSITE" id="PS51819">
    <property type="entry name" value="VOC"/>
    <property type="match status" value="1"/>
</dbReference>
<proteinExistence type="predicted"/>
<accession>A0A810N2U0</accession>
<dbReference type="InterPro" id="IPR037523">
    <property type="entry name" value="VOC_core"/>
</dbReference>
<dbReference type="PANTHER" id="PTHR36503">
    <property type="entry name" value="BLR2520 PROTEIN"/>
    <property type="match status" value="1"/>
</dbReference>
<gene>
    <name evidence="2" type="ORF">Prubr_50020</name>
</gene>
<sequence>MTTTASEFTVSLPIADRQRAADFYREAFGFEPVGTPTEDGLPEPLQYRLAGRTLLALIPSDGLDWVLGSRQLAPVAVSECLLGLTLDTAHNVDALVDRVRHTGGEVITAPEQQEWGYTAICADPDGHAWQITAEREGPL</sequence>
<evidence type="ECO:0000313" key="2">
    <source>
        <dbReference type="EMBL" id="BCJ67981.1"/>
    </source>
</evidence>
<dbReference type="PANTHER" id="PTHR36503:SF1">
    <property type="entry name" value="BLR2520 PROTEIN"/>
    <property type="match status" value="1"/>
</dbReference>
<feature type="domain" description="VOC" evidence="1">
    <location>
        <begin position="5"/>
        <end position="134"/>
    </location>
</feature>
<keyword evidence="3" id="KW-1185">Reference proteome</keyword>
<name>A0A810N2U0_9ACTN</name>
<dbReference type="Pfam" id="PF00903">
    <property type="entry name" value="Glyoxalase"/>
    <property type="match status" value="1"/>
</dbReference>
<dbReference type="Proteomes" id="UP000680866">
    <property type="component" value="Chromosome"/>
</dbReference>
<protein>
    <submittedName>
        <fullName evidence="2">Glyoxalase</fullName>
    </submittedName>
</protein>
<dbReference type="AlphaFoldDB" id="A0A810N2U0"/>
<evidence type="ECO:0000313" key="3">
    <source>
        <dbReference type="Proteomes" id="UP000680866"/>
    </source>
</evidence>
<reference evidence="2" key="1">
    <citation type="submission" date="2020-08" db="EMBL/GenBank/DDBJ databases">
        <title>Whole genome shotgun sequence of Polymorphospora rubra NBRC 101157.</title>
        <authorList>
            <person name="Komaki H."/>
            <person name="Tamura T."/>
        </authorList>
    </citation>
    <scope>NUCLEOTIDE SEQUENCE</scope>
    <source>
        <strain evidence="2">NBRC 101157</strain>
    </source>
</reference>
<dbReference type="SUPFAM" id="SSF54593">
    <property type="entry name" value="Glyoxalase/Bleomycin resistance protein/Dihydroxybiphenyl dioxygenase"/>
    <property type="match status" value="1"/>
</dbReference>
<dbReference type="InterPro" id="IPR029068">
    <property type="entry name" value="Glyas_Bleomycin-R_OHBP_Dase"/>
</dbReference>
<dbReference type="Gene3D" id="3.10.180.10">
    <property type="entry name" value="2,3-Dihydroxybiphenyl 1,2-Dioxygenase, domain 1"/>
    <property type="match status" value="1"/>
</dbReference>
<evidence type="ECO:0000259" key="1">
    <source>
        <dbReference type="PROSITE" id="PS51819"/>
    </source>
</evidence>
<dbReference type="KEGG" id="pry:Prubr_50020"/>
<organism evidence="2 3">
    <name type="scientific">Polymorphospora rubra</name>
    <dbReference type="NCBI Taxonomy" id="338584"/>
    <lineage>
        <taxon>Bacteria</taxon>
        <taxon>Bacillati</taxon>
        <taxon>Actinomycetota</taxon>
        <taxon>Actinomycetes</taxon>
        <taxon>Micromonosporales</taxon>
        <taxon>Micromonosporaceae</taxon>
        <taxon>Polymorphospora</taxon>
    </lineage>
</organism>